<name>A0A0K0DB34_ANGCA</name>
<keyword evidence="11" id="KW-1185">Reference proteome</keyword>
<dbReference type="PANTHER" id="PTHR24223">
    <property type="entry name" value="ATP-BINDING CASSETTE SUB-FAMILY C"/>
    <property type="match status" value="1"/>
</dbReference>
<dbReference type="GO" id="GO:0016887">
    <property type="term" value="F:ATP hydrolysis activity"/>
    <property type="evidence" value="ECO:0007669"/>
    <property type="project" value="InterPro"/>
</dbReference>
<dbReference type="SUPFAM" id="SSF90123">
    <property type="entry name" value="ABC transporter transmembrane region"/>
    <property type="match status" value="1"/>
</dbReference>
<evidence type="ECO:0000256" key="4">
    <source>
        <dbReference type="ARBA" id="ARBA00022692"/>
    </source>
</evidence>
<evidence type="ECO:0000259" key="10">
    <source>
        <dbReference type="PROSITE" id="PS50893"/>
    </source>
</evidence>
<dbReference type="InterPro" id="IPR003593">
    <property type="entry name" value="AAA+_ATPase"/>
</dbReference>
<keyword evidence="2" id="KW-0813">Transport</keyword>
<dbReference type="Pfam" id="PF00005">
    <property type="entry name" value="ABC_tran"/>
    <property type="match status" value="1"/>
</dbReference>
<dbReference type="InterPro" id="IPR050173">
    <property type="entry name" value="ABC_transporter_C-like"/>
</dbReference>
<evidence type="ECO:0000256" key="7">
    <source>
        <dbReference type="ARBA" id="ARBA00022989"/>
    </source>
</evidence>
<keyword evidence="7" id="KW-1133">Transmembrane helix</keyword>
<evidence type="ECO:0000256" key="6">
    <source>
        <dbReference type="ARBA" id="ARBA00022840"/>
    </source>
</evidence>
<keyword evidence="3" id="KW-1003">Cell membrane</keyword>
<reference evidence="11" key="1">
    <citation type="submission" date="2012-09" db="EMBL/GenBank/DDBJ databases">
        <authorList>
            <person name="Martin A.A."/>
        </authorList>
    </citation>
    <scope>NUCLEOTIDE SEQUENCE</scope>
</reference>
<evidence type="ECO:0000256" key="1">
    <source>
        <dbReference type="ARBA" id="ARBA00004651"/>
    </source>
</evidence>
<dbReference type="PANTHER" id="PTHR24223:SF415">
    <property type="entry name" value="FI20190P1"/>
    <property type="match status" value="1"/>
</dbReference>
<dbReference type="GO" id="GO:0005524">
    <property type="term" value="F:ATP binding"/>
    <property type="evidence" value="ECO:0007669"/>
    <property type="project" value="UniProtKB-KW"/>
</dbReference>
<reference evidence="12" key="2">
    <citation type="submission" date="2017-02" db="UniProtKB">
        <authorList>
            <consortium name="WormBaseParasite"/>
        </authorList>
    </citation>
    <scope>IDENTIFICATION</scope>
</reference>
<sequence length="314" mass="35258">MVSLFHIMGLITTGQVGLCISYALSLTDLMNFSVRMMALSETNIVSVERIKEYHDIEREGPLTSEYPLIDAWPYSGAIEFRNFSIRYGNSEKLAVKNMTFSIKGGEKVAIIGRTGSGKTTIARGLLRLVEKASGDVFIDGVNIADLGLHELRTRITIIPQDPVLFSSTLRFNVDPFNQFPDSDVWLALEACQLKQMILKHKDGLMCEIEEGGKNIRHKNVRYSIGERQLALNDVNVQLSTADAVDAFQVVRVHFRYATVITIAHKLETIGECDRILVIEDGELVEFDTPENLLARNDSVYREMVETSKKNAVNR</sequence>
<proteinExistence type="predicted"/>
<dbReference type="Gene3D" id="1.20.1560.10">
    <property type="entry name" value="ABC transporter type 1, transmembrane domain"/>
    <property type="match status" value="1"/>
</dbReference>
<dbReference type="GO" id="GO:0042626">
    <property type="term" value="F:ATPase-coupled transmembrane transporter activity"/>
    <property type="evidence" value="ECO:0007669"/>
    <property type="project" value="TreeGrafter"/>
</dbReference>
<evidence type="ECO:0000256" key="9">
    <source>
        <dbReference type="ARBA" id="ARBA00023180"/>
    </source>
</evidence>
<evidence type="ECO:0000256" key="2">
    <source>
        <dbReference type="ARBA" id="ARBA00022448"/>
    </source>
</evidence>
<dbReference type="WBParaSite" id="ACAC_0000758301-mRNA-1">
    <property type="protein sequence ID" value="ACAC_0000758301-mRNA-1"/>
    <property type="gene ID" value="ACAC_0000758301"/>
</dbReference>
<dbReference type="STRING" id="6313.A0A0K0DB34"/>
<accession>A0A0K0DB34</accession>
<evidence type="ECO:0000256" key="5">
    <source>
        <dbReference type="ARBA" id="ARBA00022741"/>
    </source>
</evidence>
<evidence type="ECO:0000313" key="12">
    <source>
        <dbReference type="WBParaSite" id="ACAC_0000758301-mRNA-1"/>
    </source>
</evidence>
<comment type="subcellular location">
    <subcellularLocation>
        <location evidence="1">Cell membrane</location>
        <topology evidence="1">Multi-pass membrane protein</topology>
    </subcellularLocation>
</comment>
<evidence type="ECO:0000256" key="3">
    <source>
        <dbReference type="ARBA" id="ARBA00022475"/>
    </source>
</evidence>
<dbReference type="GO" id="GO:0005886">
    <property type="term" value="C:plasma membrane"/>
    <property type="evidence" value="ECO:0007669"/>
    <property type="project" value="UniProtKB-SubCell"/>
</dbReference>
<dbReference type="CDD" id="cd03244">
    <property type="entry name" value="ABCC_MRP_domain2"/>
    <property type="match status" value="1"/>
</dbReference>
<keyword evidence="6" id="KW-0067">ATP-binding</keyword>
<dbReference type="SUPFAM" id="SSF52540">
    <property type="entry name" value="P-loop containing nucleoside triphosphate hydrolases"/>
    <property type="match status" value="1"/>
</dbReference>
<dbReference type="InterPro" id="IPR027417">
    <property type="entry name" value="P-loop_NTPase"/>
</dbReference>
<evidence type="ECO:0000256" key="8">
    <source>
        <dbReference type="ARBA" id="ARBA00023136"/>
    </source>
</evidence>
<organism evidence="11 12">
    <name type="scientific">Angiostrongylus cantonensis</name>
    <name type="common">Rat lungworm</name>
    <dbReference type="NCBI Taxonomy" id="6313"/>
    <lineage>
        <taxon>Eukaryota</taxon>
        <taxon>Metazoa</taxon>
        <taxon>Ecdysozoa</taxon>
        <taxon>Nematoda</taxon>
        <taxon>Chromadorea</taxon>
        <taxon>Rhabditida</taxon>
        <taxon>Rhabditina</taxon>
        <taxon>Rhabditomorpha</taxon>
        <taxon>Strongyloidea</taxon>
        <taxon>Metastrongylidae</taxon>
        <taxon>Angiostrongylus</taxon>
    </lineage>
</organism>
<dbReference type="Proteomes" id="UP000035642">
    <property type="component" value="Unassembled WGS sequence"/>
</dbReference>
<protein>
    <submittedName>
        <fullName evidence="12">ABC transporter domain-containing protein</fullName>
    </submittedName>
</protein>
<feature type="domain" description="ABC transporter" evidence="10">
    <location>
        <begin position="78"/>
        <end position="305"/>
    </location>
</feature>
<evidence type="ECO:0000313" key="11">
    <source>
        <dbReference type="Proteomes" id="UP000035642"/>
    </source>
</evidence>
<keyword evidence="9" id="KW-0325">Glycoprotein</keyword>
<keyword evidence="8" id="KW-0472">Membrane</keyword>
<dbReference type="PROSITE" id="PS50893">
    <property type="entry name" value="ABC_TRANSPORTER_2"/>
    <property type="match status" value="1"/>
</dbReference>
<keyword evidence="5" id="KW-0547">Nucleotide-binding</keyword>
<dbReference type="InterPro" id="IPR003439">
    <property type="entry name" value="ABC_transporter-like_ATP-bd"/>
</dbReference>
<dbReference type="InterPro" id="IPR036640">
    <property type="entry name" value="ABC1_TM_sf"/>
</dbReference>
<dbReference type="Gene3D" id="3.40.50.300">
    <property type="entry name" value="P-loop containing nucleotide triphosphate hydrolases"/>
    <property type="match status" value="1"/>
</dbReference>
<dbReference type="AlphaFoldDB" id="A0A0K0DB34"/>
<dbReference type="SMART" id="SM00382">
    <property type="entry name" value="AAA"/>
    <property type="match status" value="1"/>
</dbReference>
<dbReference type="FunFam" id="3.40.50.300:FF:002145">
    <property type="entry name" value="ABC transporter (MsbA subfamily)"/>
    <property type="match status" value="1"/>
</dbReference>
<keyword evidence="4" id="KW-0812">Transmembrane</keyword>